<evidence type="ECO:0000313" key="1">
    <source>
        <dbReference type="EMBL" id="CRL02566.1"/>
    </source>
</evidence>
<gene>
    <name evidence="1" type="ORF">CLUMA_CG015893</name>
</gene>
<reference evidence="1 2" key="1">
    <citation type="submission" date="2015-04" db="EMBL/GenBank/DDBJ databases">
        <authorList>
            <person name="Syromyatnikov M.Y."/>
            <person name="Popov V.N."/>
        </authorList>
    </citation>
    <scope>NUCLEOTIDE SEQUENCE [LARGE SCALE GENOMIC DNA]</scope>
</reference>
<accession>A0A1J1ITX7</accession>
<dbReference type="EMBL" id="CVRI01000058">
    <property type="protein sequence ID" value="CRL02566.1"/>
    <property type="molecule type" value="Genomic_DNA"/>
</dbReference>
<name>A0A1J1ITX7_9DIPT</name>
<dbReference type="OrthoDB" id="6579040at2759"/>
<sequence>MRFFKYLQKGKQLNSETKLSKLLDMYKENAGDALGNNQENLNRRKKIDKTCSYKIKNSHPEEIQVILDALIAVMPAAVVSLNCYTEAIKKLQSNFIKNPSEEKFVKLSFYLGLFKRKHPGPILLKNLIDLYSNSFIEKISSIDFAIICTATFKASVQNKNVKFLNRLINEVIDTSEIDSEVFIAFIKSLRQNKINSPVVLKKLKSLSNENKLQNLDYKSLVHIFPIIADNLIKDDKLSKVIVDTCLKTFDDQTRSKDIQKLLYSCSMINYNMKQSDLKNLESNVILRTQLKEFHQRFDNFVDIALSMWMLNYKSHGLIQHLFFEKRFHEFSANPDRVKIDSRKKLLKTCVEIERPNWIKDSNKPTKPSFDENRVSPTYLIRPSIQKVLEDFQKCETSIVHQIKNLNIAGILVKEADGSNLHVEVLDSTNAMSDNTPNGLLSLKLRLLKHLNCKVHVVCD</sequence>
<dbReference type="Proteomes" id="UP000183832">
    <property type="component" value="Unassembled WGS sequence"/>
</dbReference>
<dbReference type="AlphaFoldDB" id="A0A1J1ITX7"/>
<dbReference type="STRING" id="568069.A0A1J1ITX7"/>
<protein>
    <submittedName>
        <fullName evidence="1">CLUMA_CG015893, isoform A</fullName>
    </submittedName>
</protein>
<evidence type="ECO:0000313" key="2">
    <source>
        <dbReference type="Proteomes" id="UP000183832"/>
    </source>
</evidence>
<keyword evidence="2" id="KW-1185">Reference proteome</keyword>
<organism evidence="1 2">
    <name type="scientific">Clunio marinus</name>
    <dbReference type="NCBI Taxonomy" id="568069"/>
    <lineage>
        <taxon>Eukaryota</taxon>
        <taxon>Metazoa</taxon>
        <taxon>Ecdysozoa</taxon>
        <taxon>Arthropoda</taxon>
        <taxon>Hexapoda</taxon>
        <taxon>Insecta</taxon>
        <taxon>Pterygota</taxon>
        <taxon>Neoptera</taxon>
        <taxon>Endopterygota</taxon>
        <taxon>Diptera</taxon>
        <taxon>Nematocera</taxon>
        <taxon>Chironomoidea</taxon>
        <taxon>Chironomidae</taxon>
        <taxon>Clunio</taxon>
    </lineage>
</organism>
<proteinExistence type="predicted"/>